<feature type="domain" description="RNase H type-1" evidence="2">
    <location>
        <begin position="133"/>
        <end position="247"/>
    </location>
</feature>
<evidence type="ECO:0000259" key="2">
    <source>
        <dbReference type="Pfam" id="PF13456"/>
    </source>
</evidence>
<dbReference type="InterPro" id="IPR052929">
    <property type="entry name" value="RNase_H-like_EbsB-rel"/>
</dbReference>
<dbReference type="PANTHER" id="PTHR47074:SF76">
    <property type="entry name" value="RNASE H TYPE-1 DOMAIN-CONTAINING PROTEIN"/>
    <property type="match status" value="1"/>
</dbReference>
<dbReference type="Pfam" id="PF13456">
    <property type="entry name" value="RVT_3"/>
    <property type="match status" value="1"/>
</dbReference>
<sequence length="475" mass="52262">MARNLWQAMSEIWQLPAVEEMPSTDSEWVLHMLDGKTETERVMIMMTLWRIWYCRNEVIHQKPAPSIESSRRFLSSYLESILTIKQFLNADPAKGKTVVTWERSKVTRKKRLETHVPPLRPWRKPPEGRVKLNTDGSFCEASGVGGAGMILRDAEGQIIVSACKLLNPCQSPLEAELEACRDGVALALEWSTLPCTVELDSSVAVKMIQSPELDRSLFAGIVQEIKQLLSSRCNMELVCISRVQNNVREIRLGRVDGIAPEGRRDAERRRSRGDEATPQWPAAWSLDGRSRGRQGRGRALRSSGLKSNALVRQLECASPSRRCPSTAAGRRASPRRRRTSPLSPPPLSLLSLKLARRLTLSSPLPAARCSPPPPRCPVPAENELAAAGKELSAACCSTDGDHGAPPPLIRKSNKDSSMDLLLAPATTTMTWCFLPPARGRLAGDGDPRNPLCARGGDPLPEVSSMTPPQQASVRT</sequence>
<proteinExistence type="predicted"/>
<organism evidence="3 4">
    <name type="scientific">Lolium multiflorum</name>
    <name type="common">Italian ryegrass</name>
    <name type="synonym">Lolium perenne subsp. multiflorum</name>
    <dbReference type="NCBI Taxonomy" id="4521"/>
    <lineage>
        <taxon>Eukaryota</taxon>
        <taxon>Viridiplantae</taxon>
        <taxon>Streptophyta</taxon>
        <taxon>Embryophyta</taxon>
        <taxon>Tracheophyta</taxon>
        <taxon>Spermatophyta</taxon>
        <taxon>Magnoliopsida</taxon>
        <taxon>Liliopsida</taxon>
        <taxon>Poales</taxon>
        <taxon>Poaceae</taxon>
        <taxon>BOP clade</taxon>
        <taxon>Pooideae</taxon>
        <taxon>Poodae</taxon>
        <taxon>Poeae</taxon>
        <taxon>Poeae Chloroplast Group 2 (Poeae type)</taxon>
        <taxon>Loliodinae</taxon>
        <taxon>Loliinae</taxon>
        <taxon>Lolium</taxon>
    </lineage>
</organism>
<reference evidence="3" key="1">
    <citation type="submission" date="2023-07" db="EMBL/GenBank/DDBJ databases">
        <title>A chromosome-level genome assembly of Lolium multiflorum.</title>
        <authorList>
            <person name="Chen Y."/>
            <person name="Copetti D."/>
            <person name="Kolliker R."/>
            <person name="Studer B."/>
        </authorList>
    </citation>
    <scope>NUCLEOTIDE SEQUENCE</scope>
    <source>
        <strain evidence="3">02402/16</strain>
        <tissue evidence="3">Leaf</tissue>
    </source>
</reference>
<dbReference type="SUPFAM" id="SSF53098">
    <property type="entry name" value="Ribonuclease H-like"/>
    <property type="match status" value="1"/>
</dbReference>
<dbReference type="GO" id="GO:0004523">
    <property type="term" value="F:RNA-DNA hybrid ribonuclease activity"/>
    <property type="evidence" value="ECO:0007669"/>
    <property type="project" value="InterPro"/>
</dbReference>
<name>A0AAD8S2M3_LOLMU</name>
<dbReference type="InterPro" id="IPR012337">
    <property type="entry name" value="RNaseH-like_sf"/>
</dbReference>
<dbReference type="AlphaFoldDB" id="A0AAD8S2M3"/>
<dbReference type="InterPro" id="IPR002156">
    <property type="entry name" value="RNaseH_domain"/>
</dbReference>
<feature type="region of interest" description="Disordered" evidence="1">
    <location>
        <begin position="263"/>
        <end position="347"/>
    </location>
</feature>
<gene>
    <name evidence="3" type="ORF">QYE76_061959</name>
</gene>
<dbReference type="EMBL" id="JAUUTY010000004">
    <property type="protein sequence ID" value="KAK1644154.1"/>
    <property type="molecule type" value="Genomic_DNA"/>
</dbReference>
<dbReference type="Proteomes" id="UP001231189">
    <property type="component" value="Unassembled WGS sequence"/>
</dbReference>
<dbReference type="PANTHER" id="PTHR47074">
    <property type="entry name" value="BNAC02G40300D PROTEIN"/>
    <property type="match status" value="1"/>
</dbReference>
<dbReference type="CDD" id="cd06222">
    <property type="entry name" value="RNase_H_like"/>
    <property type="match status" value="1"/>
</dbReference>
<keyword evidence="4" id="KW-1185">Reference proteome</keyword>
<accession>A0AAD8S2M3</accession>
<dbReference type="InterPro" id="IPR036397">
    <property type="entry name" value="RNaseH_sf"/>
</dbReference>
<evidence type="ECO:0000256" key="1">
    <source>
        <dbReference type="SAM" id="MobiDB-lite"/>
    </source>
</evidence>
<feature type="compositionally biased region" description="Basic and acidic residues" evidence="1">
    <location>
        <begin position="263"/>
        <end position="275"/>
    </location>
</feature>
<comment type="caution">
    <text evidence="3">The sequence shown here is derived from an EMBL/GenBank/DDBJ whole genome shotgun (WGS) entry which is preliminary data.</text>
</comment>
<evidence type="ECO:0000313" key="3">
    <source>
        <dbReference type="EMBL" id="KAK1644154.1"/>
    </source>
</evidence>
<feature type="compositionally biased region" description="Polar residues" evidence="1">
    <location>
        <begin position="463"/>
        <end position="475"/>
    </location>
</feature>
<feature type="region of interest" description="Disordered" evidence="1">
    <location>
        <begin position="443"/>
        <end position="475"/>
    </location>
</feature>
<dbReference type="GO" id="GO:0003676">
    <property type="term" value="F:nucleic acid binding"/>
    <property type="evidence" value="ECO:0007669"/>
    <property type="project" value="InterPro"/>
</dbReference>
<dbReference type="InterPro" id="IPR044730">
    <property type="entry name" value="RNase_H-like_dom_plant"/>
</dbReference>
<protein>
    <recommendedName>
        <fullName evidence="2">RNase H type-1 domain-containing protein</fullName>
    </recommendedName>
</protein>
<dbReference type="Gene3D" id="3.30.420.10">
    <property type="entry name" value="Ribonuclease H-like superfamily/Ribonuclease H"/>
    <property type="match status" value="1"/>
</dbReference>
<evidence type="ECO:0000313" key="4">
    <source>
        <dbReference type="Proteomes" id="UP001231189"/>
    </source>
</evidence>